<accession>A0A6J5LNZ7</accession>
<name>A0A6J5LNZ7_9CAUD</name>
<reference evidence="2" key="1">
    <citation type="submission" date="2020-04" db="EMBL/GenBank/DDBJ databases">
        <authorList>
            <person name="Chiriac C."/>
            <person name="Salcher M."/>
            <person name="Ghai R."/>
            <person name="Kavagutti S V."/>
        </authorList>
    </citation>
    <scope>NUCLEOTIDE SEQUENCE</scope>
</reference>
<dbReference type="EMBL" id="LR796294">
    <property type="protein sequence ID" value="CAB4134810.1"/>
    <property type="molecule type" value="Genomic_DNA"/>
</dbReference>
<proteinExistence type="predicted"/>
<gene>
    <name evidence="1" type="ORF">UFOVP127_152</name>
    <name evidence="2" type="ORF">UFOVP276_15</name>
</gene>
<protein>
    <submittedName>
        <fullName evidence="2">Uncharacterized protein</fullName>
    </submittedName>
</protein>
<dbReference type="EMBL" id="LR796249">
    <property type="protein sequence ID" value="CAB4131557.1"/>
    <property type="molecule type" value="Genomic_DNA"/>
</dbReference>
<organism evidence="2">
    <name type="scientific">uncultured Caudovirales phage</name>
    <dbReference type="NCBI Taxonomy" id="2100421"/>
    <lineage>
        <taxon>Viruses</taxon>
        <taxon>Duplodnaviria</taxon>
        <taxon>Heunggongvirae</taxon>
        <taxon>Uroviricota</taxon>
        <taxon>Caudoviricetes</taxon>
        <taxon>Peduoviridae</taxon>
        <taxon>Maltschvirus</taxon>
        <taxon>Maltschvirus maltsch</taxon>
    </lineage>
</organism>
<evidence type="ECO:0000313" key="1">
    <source>
        <dbReference type="EMBL" id="CAB4131557.1"/>
    </source>
</evidence>
<evidence type="ECO:0000313" key="2">
    <source>
        <dbReference type="EMBL" id="CAB4134810.1"/>
    </source>
</evidence>
<sequence>MLMSAPEHLHERKSNQMAEKTWSCKCGLTALRNFCCNCGGRRETHEVFGVESSEEDINYATALMRAAHTKSDLHSYKFTIWSSNEQACAMRLLEKAKELFGSDVNKLKADVKYWKGLAEQRGKNLQDVRDEHNMDRSKLKDDLRYIEISRDSWRKLATTRGNELAVRADESSTLAGLNAALEKGTTELNELHTVLNELGYPVVDSVVVSSAIKTIRELHKKQRL</sequence>